<dbReference type="AlphaFoldDB" id="A0A6J4R0N4"/>
<dbReference type="EMBL" id="CADCVE010000079">
    <property type="protein sequence ID" value="CAA9460757.1"/>
    <property type="molecule type" value="Genomic_DNA"/>
</dbReference>
<accession>A0A6J4R0N4</accession>
<gene>
    <name evidence="1" type="ORF">AVDCRST_MAG28-3138</name>
</gene>
<reference evidence="1" key="1">
    <citation type="submission" date="2020-02" db="EMBL/GenBank/DDBJ databases">
        <authorList>
            <person name="Meier V. D."/>
        </authorList>
    </citation>
    <scope>NUCLEOTIDE SEQUENCE</scope>
    <source>
        <strain evidence="1">AVDCRST_MAG28</strain>
    </source>
</reference>
<evidence type="ECO:0000313" key="1">
    <source>
        <dbReference type="EMBL" id="CAA9460757.1"/>
    </source>
</evidence>
<sequence>MVWRTAVSGFGEMRSEALYWDVYLKSWVGSLTRYGEVIDLFFSVYGGPVFEASSEA</sequence>
<proteinExistence type="predicted"/>
<protein>
    <submittedName>
        <fullName evidence="1">Uncharacterized protein</fullName>
    </submittedName>
</protein>
<organism evidence="1">
    <name type="scientific">uncultured Rubrobacteraceae bacterium</name>
    <dbReference type="NCBI Taxonomy" id="349277"/>
    <lineage>
        <taxon>Bacteria</taxon>
        <taxon>Bacillati</taxon>
        <taxon>Actinomycetota</taxon>
        <taxon>Rubrobacteria</taxon>
        <taxon>Rubrobacterales</taxon>
        <taxon>Rubrobacteraceae</taxon>
        <taxon>environmental samples</taxon>
    </lineage>
</organism>
<name>A0A6J4R0N4_9ACTN</name>